<accession>A0A2S0U3Y3</accession>
<keyword evidence="3 10" id="KW-0808">Transferase</keyword>
<evidence type="ECO:0000256" key="3">
    <source>
        <dbReference type="ARBA" id="ARBA00022679"/>
    </source>
</evidence>
<evidence type="ECO:0000256" key="1">
    <source>
        <dbReference type="ARBA" id="ARBA00004173"/>
    </source>
</evidence>
<evidence type="ECO:0000256" key="2">
    <source>
        <dbReference type="ARBA" id="ARBA00005755"/>
    </source>
</evidence>
<name>A0A2S0U3Y3_9AGAM</name>
<protein>
    <recommendedName>
        <fullName evidence="10">DNA polymerase</fullName>
        <ecNumber evidence="10">2.7.7.7</ecNumber>
    </recommendedName>
</protein>
<dbReference type="GO" id="GO:0003887">
    <property type="term" value="F:DNA-directed DNA polymerase activity"/>
    <property type="evidence" value="ECO:0007669"/>
    <property type="project" value="UniProtKB-KW"/>
</dbReference>
<evidence type="ECO:0000313" key="12">
    <source>
        <dbReference type="EMBL" id="AWB36196.1"/>
    </source>
</evidence>
<dbReference type="GO" id="GO:0005739">
    <property type="term" value="C:mitochondrion"/>
    <property type="evidence" value="ECO:0007669"/>
    <property type="project" value="UniProtKB-SubCell"/>
</dbReference>
<proteinExistence type="inferred from homology"/>
<dbReference type="InterPro" id="IPR043502">
    <property type="entry name" value="DNA/RNA_pol_sf"/>
</dbReference>
<comment type="subcellular location">
    <subcellularLocation>
        <location evidence="1">Mitochondrion</location>
    </subcellularLocation>
</comment>
<organism evidence="12">
    <name type="scientific">Russula lepida</name>
    <dbReference type="NCBI Taxonomy" id="152963"/>
    <lineage>
        <taxon>Eukaryota</taxon>
        <taxon>Fungi</taxon>
        <taxon>Dikarya</taxon>
        <taxon>Basidiomycota</taxon>
        <taxon>Agaricomycotina</taxon>
        <taxon>Agaricomycetes</taxon>
        <taxon>Russulales</taxon>
        <taxon>Russulaceae</taxon>
        <taxon>Russula</taxon>
    </lineage>
</organism>
<keyword evidence="4 10" id="KW-0548">Nucleotidyltransferase</keyword>
<keyword evidence="8 12" id="KW-0496">Mitochondrion</keyword>
<dbReference type="SUPFAM" id="SSF56672">
    <property type="entry name" value="DNA/RNA polymerases"/>
    <property type="match status" value="1"/>
</dbReference>
<evidence type="ECO:0000256" key="7">
    <source>
        <dbReference type="ARBA" id="ARBA00023125"/>
    </source>
</evidence>
<dbReference type="Gene3D" id="3.90.1600.10">
    <property type="entry name" value="Palm domain of DNA polymerase"/>
    <property type="match status" value="2"/>
</dbReference>
<dbReference type="InterPro" id="IPR036397">
    <property type="entry name" value="RNaseH_sf"/>
</dbReference>
<dbReference type="InterPro" id="IPR017964">
    <property type="entry name" value="DNA-dir_DNA_pol_B_CS"/>
</dbReference>
<dbReference type="PRINTS" id="PR00106">
    <property type="entry name" value="DNAPOLB"/>
</dbReference>
<dbReference type="PIRSF" id="PIRSF006517">
    <property type="entry name" value="DPol_mt_plasmid"/>
    <property type="match status" value="1"/>
</dbReference>
<dbReference type="GO" id="GO:0003677">
    <property type="term" value="F:DNA binding"/>
    <property type="evidence" value="ECO:0007669"/>
    <property type="project" value="UniProtKB-KW"/>
</dbReference>
<keyword evidence="5 10" id="KW-0235">DNA replication</keyword>
<geneLocation type="mitochondrion" evidence="12"/>
<dbReference type="PANTHER" id="PTHR33568:SF3">
    <property type="entry name" value="DNA-DIRECTED DNA POLYMERASE"/>
    <property type="match status" value="1"/>
</dbReference>
<keyword evidence="7 10" id="KW-0238">DNA-binding</keyword>
<dbReference type="AlphaFoldDB" id="A0A2S0U3Y3"/>
<dbReference type="PANTHER" id="PTHR33568">
    <property type="entry name" value="DNA POLYMERASE"/>
    <property type="match status" value="1"/>
</dbReference>
<feature type="domain" description="DNA-directed DNA polymerase family B mitochondria/virus" evidence="11">
    <location>
        <begin position="245"/>
        <end position="686"/>
    </location>
</feature>
<dbReference type="InterPro" id="IPR023211">
    <property type="entry name" value="DNA_pol_palm_dom_sf"/>
</dbReference>
<evidence type="ECO:0000256" key="10">
    <source>
        <dbReference type="RuleBase" id="RU000442"/>
    </source>
</evidence>
<dbReference type="Pfam" id="PF03175">
    <property type="entry name" value="DNA_pol_B_2"/>
    <property type="match status" value="1"/>
</dbReference>
<dbReference type="InterPro" id="IPR012337">
    <property type="entry name" value="RNaseH-like_sf"/>
</dbReference>
<dbReference type="EC" id="2.7.7.7" evidence="10"/>
<evidence type="ECO:0000256" key="4">
    <source>
        <dbReference type="ARBA" id="ARBA00022695"/>
    </source>
</evidence>
<keyword evidence="6 10" id="KW-0239">DNA-directed DNA polymerase</keyword>
<dbReference type="RefSeq" id="YP_009487294.1">
    <property type="nucleotide sequence ID" value="NC_037776.1"/>
</dbReference>
<dbReference type="InterPro" id="IPR015833">
    <property type="entry name" value="DNA-dir_DNA_pol_B_mt_lin_plsmd"/>
</dbReference>
<dbReference type="SMART" id="SM00486">
    <property type="entry name" value="POLBc"/>
    <property type="match status" value="1"/>
</dbReference>
<evidence type="ECO:0000256" key="6">
    <source>
        <dbReference type="ARBA" id="ARBA00022932"/>
    </source>
</evidence>
<dbReference type="EMBL" id="MH138075">
    <property type="protein sequence ID" value="AWB36196.1"/>
    <property type="molecule type" value="Genomic_DNA"/>
</dbReference>
<dbReference type="Gene3D" id="3.30.420.10">
    <property type="entry name" value="Ribonuclease H-like superfamily/Ribonuclease H"/>
    <property type="match status" value="1"/>
</dbReference>
<evidence type="ECO:0000256" key="8">
    <source>
        <dbReference type="ARBA" id="ARBA00023128"/>
    </source>
</evidence>
<dbReference type="GeneID" id="36940863"/>
<gene>
    <name evidence="12" type="primary">orf830</name>
</gene>
<dbReference type="GO" id="GO:0000166">
    <property type="term" value="F:nucleotide binding"/>
    <property type="evidence" value="ECO:0007669"/>
    <property type="project" value="InterPro"/>
</dbReference>
<dbReference type="GO" id="GO:0006260">
    <property type="term" value="P:DNA replication"/>
    <property type="evidence" value="ECO:0007669"/>
    <property type="project" value="UniProtKB-KW"/>
</dbReference>
<dbReference type="InterPro" id="IPR006172">
    <property type="entry name" value="DNA-dir_DNA_pol_B"/>
</dbReference>
<comment type="similarity">
    <text evidence="2 10">Belongs to the DNA polymerase type-B family.</text>
</comment>
<evidence type="ECO:0000256" key="9">
    <source>
        <dbReference type="ARBA" id="ARBA00049244"/>
    </source>
</evidence>
<evidence type="ECO:0000256" key="5">
    <source>
        <dbReference type="ARBA" id="ARBA00022705"/>
    </source>
</evidence>
<dbReference type="SUPFAM" id="SSF53098">
    <property type="entry name" value="Ribonuclease H-like"/>
    <property type="match status" value="1"/>
</dbReference>
<evidence type="ECO:0000259" key="11">
    <source>
        <dbReference type="Pfam" id="PF03175"/>
    </source>
</evidence>
<comment type="catalytic activity">
    <reaction evidence="9 10">
        <text>DNA(n) + a 2'-deoxyribonucleoside 5'-triphosphate = DNA(n+1) + diphosphate</text>
        <dbReference type="Rhea" id="RHEA:22508"/>
        <dbReference type="Rhea" id="RHEA-COMP:17339"/>
        <dbReference type="Rhea" id="RHEA-COMP:17340"/>
        <dbReference type="ChEBI" id="CHEBI:33019"/>
        <dbReference type="ChEBI" id="CHEBI:61560"/>
        <dbReference type="ChEBI" id="CHEBI:173112"/>
        <dbReference type="EC" id="2.7.7.7"/>
    </reaction>
</comment>
<sequence>MFILFKIKYNNGEFSSIGKVQRINKTDKNWYIDFILENMKFKSEYYNENQIESFIFSYGIKAGKIKDKDIKNVNVIHQKYKNLKLPISMEAKDYGRLIVQNKIETGINYILQNEKGETIDFKKYEKYNEVECFKNGISLVKFTDIFINKVKFLRKIENKYLYFENGRQILSTKEMKTKFISKTKKTNNLINNFITLDIETFVDNNVLVPYLISFYDGKRVYPFGLWDYKNPEMMILDCLKSLFIRKYDGYKIYIHNMAKFDIIFLLKYIVKVAIVHPVIHNSRIISLHVNCGEKGDYQIQFKDSYLLLLSSLAKLTRGFGVDTLKSVFPYLFVKKNNLDYIGEVPDFKYFDNKITLNEYNEYKNNFNWSWNLRKEVLKYCEIDCVSLYQLIFKFSDLIFSQFGKNIHHYPTLPSLAFAIFRSNFMENENIPQITGKIADDIRSGYTGGAVDVYIPKPPKNRKIKCYDVNSLYPSVMFKNFMPIGFPTYFEGDIRIENPEAFGFFYCKIKAPDNIKHPIIQTHVKINGIVRTIAPIGEWTDMLFSMEMDNAQKYGYKFEILWGYTFEKAIIFGEYVNFLYTLRNEYPKSHPLNFIAKILLNSLYGRFGMDDNFPNIQLIHKNYLTDFENKFFDQIEEKIDLGEHMLVFYKNIDKSREDNSDHNISIPIAAAITAYARIHMSQFKNNPKINLYYTDTDSIFTDSEIDDSLISEKDLGKLKLENTCEKAIFLTPKVYCLKTESGEFIYKVKGLKHEIELTMHDFELLLKRDSSLKKSQVKWRRNLTEAKISLLKELYTLKVNDNKRELIYNRDNKFVGTKAYKIDKTKNIKTR</sequence>
<dbReference type="InterPro" id="IPR004868">
    <property type="entry name" value="DNA-dir_DNA_pol_B_mt/vir"/>
</dbReference>
<dbReference type="PROSITE" id="PS00116">
    <property type="entry name" value="DNA_POLYMERASE_B"/>
    <property type="match status" value="1"/>
</dbReference>
<reference evidence="12" key="1">
    <citation type="journal article" date="2018" name="Int. J. Biol. Macromol.">
        <title>Characterization and comparative mitogenomic analysis of six newly sequenced mitochondrial genomes from ectomycorrhizal fungi (Russula) and phylogenetic analysis of the Agaricomycetes.</title>
        <authorList>
            <person name="Li Q."/>
            <person name="Wang Q."/>
            <person name="Chen C."/>
            <person name="Jin X."/>
            <person name="Chen Z."/>
            <person name="Xiong C."/>
            <person name="Li P."/>
            <person name="Zhao J."/>
            <person name="Huang W."/>
        </authorList>
    </citation>
    <scope>NUCLEOTIDE SEQUENCE</scope>
</reference>